<accession>A0A094JCP8</accession>
<keyword evidence="3 4" id="KW-0808">Transferase</keyword>
<dbReference type="GO" id="GO:0004315">
    <property type="term" value="F:3-oxoacyl-[acyl-carrier-protein] synthase activity"/>
    <property type="evidence" value="ECO:0007669"/>
    <property type="project" value="InterPro"/>
</dbReference>
<dbReference type="AlphaFoldDB" id="A0A094JCP8"/>
<dbReference type="SUPFAM" id="SSF53901">
    <property type="entry name" value="Thiolase-like"/>
    <property type="match status" value="1"/>
</dbReference>
<evidence type="ECO:0000256" key="1">
    <source>
        <dbReference type="ARBA" id="ARBA00005194"/>
    </source>
</evidence>
<dbReference type="GO" id="GO:0005829">
    <property type="term" value="C:cytosol"/>
    <property type="evidence" value="ECO:0007669"/>
    <property type="project" value="TreeGrafter"/>
</dbReference>
<dbReference type="PROSITE" id="PS00606">
    <property type="entry name" value="KS3_1"/>
    <property type="match status" value="1"/>
</dbReference>
<comment type="caution">
    <text evidence="6">The sequence shown here is derived from an EMBL/GenBank/DDBJ whole genome shotgun (WGS) entry which is preliminary data.</text>
</comment>
<comment type="pathway">
    <text evidence="1">Lipid metabolism; fatty acid biosynthesis.</text>
</comment>
<dbReference type="CDD" id="cd00834">
    <property type="entry name" value="KAS_I_II"/>
    <property type="match status" value="1"/>
</dbReference>
<evidence type="ECO:0000313" key="7">
    <source>
        <dbReference type="Proteomes" id="UP000029264"/>
    </source>
</evidence>
<dbReference type="STRING" id="1515746.HR45_09770"/>
<dbReference type="GO" id="GO:0006633">
    <property type="term" value="P:fatty acid biosynthetic process"/>
    <property type="evidence" value="ECO:0007669"/>
    <property type="project" value="UniProtKB-UniPathway"/>
</dbReference>
<keyword evidence="7" id="KW-1185">Reference proteome</keyword>
<comment type="similarity">
    <text evidence="2 4">Belongs to the thiolase-like superfamily. Beta-ketoacyl-ACP synthases family.</text>
</comment>
<dbReference type="InterPro" id="IPR018201">
    <property type="entry name" value="Ketoacyl_synth_AS"/>
</dbReference>
<name>A0A094JCP8_9GAMM</name>
<proteinExistence type="inferred from homology"/>
<dbReference type="Pfam" id="PF02801">
    <property type="entry name" value="Ketoacyl-synt_C"/>
    <property type="match status" value="1"/>
</dbReference>
<organism evidence="6 7">
    <name type="scientific">Shewanella mangrovi</name>
    <dbReference type="NCBI Taxonomy" id="1515746"/>
    <lineage>
        <taxon>Bacteria</taxon>
        <taxon>Pseudomonadati</taxon>
        <taxon>Pseudomonadota</taxon>
        <taxon>Gammaproteobacteria</taxon>
        <taxon>Alteromonadales</taxon>
        <taxon>Shewanellaceae</taxon>
        <taxon>Shewanella</taxon>
    </lineage>
</organism>
<gene>
    <name evidence="6" type="ORF">HR45_09770</name>
</gene>
<dbReference type="InterPro" id="IPR020841">
    <property type="entry name" value="PKS_Beta-ketoAc_synthase_dom"/>
</dbReference>
<dbReference type="InterPro" id="IPR016039">
    <property type="entry name" value="Thiolase-like"/>
</dbReference>
<dbReference type="PROSITE" id="PS52004">
    <property type="entry name" value="KS3_2"/>
    <property type="match status" value="1"/>
</dbReference>
<reference evidence="6 7" key="1">
    <citation type="submission" date="2014-06" db="EMBL/GenBank/DDBJ databases">
        <title>Shewanella sp. YQH10.</title>
        <authorList>
            <person name="Liu Y."/>
            <person name="Zeng R."/>
        </authorList>
    </citation>
    <scope>NUCLEOTIDE SEQUENCE [LARGE SCALE GENOMIC DNA]</scope>
    <source>
        <strain evidence="6 7">YQH10</strain>
    </source>
</reference>
<dbReference type="PANTHER" id="PTHR11712">
    <property type="entry name" value="POLYKETIDE SYNTHASE-RELATED"/>
    <property type="match status" value="1"/>
</dbReference>
<dbReference type="EMBL" id="JPEO01000005">
    <property type="protein sequence ID" value="KFZ37695.1"/>
    <property type="molecule type" value="Genomic_DNA"/>
</dbReference>
<dbReference type="Gene3D" id="3.40.47.10">
    <property type="match status" value="2"/>
</dbReference>
<dbReference type="InterPro" id="IPR014031">
    <property type="entry name" value="Ketoacyl_synth_C"/>
</dbReference>
<dbReference type="Pfam" id="PF00109">
    <property type="entry name" value="ketoacyl-synt"/>
    <property type="match status" value="1"/>
</dbReference>
<dbReference type="PANTHER" id="PTHR11712:SF320">
    <property type="entry name" value="BETA-KETOACYL SYNTHASE"/>
    <property type="match status" value="1"/>
</dbReference>
<dbReference type="InterPro" id="IPR014030">
    <property type="entry name" value="Ketoacyl_synth_N"/>
</dbReference>
<dbReference type="InterPro" id="IPR000794">
    <property type="entry name" value="Beta-ketoacyl_synthase"/>
</dbReference>
<evidence type="ECO:0000256" key="2">
    <source>
        <dbReference type="ARBA" id="ARBA00008467"/>
    </source>
</evidence>
<evidence type="ECO:0000259" key="5">
    <source>
        <dbReference type="PROSITE" id="PS52004"/>
    </source>
</evidence>
<protein>
    <submittedName>
        <fullName evidence="6">3-oxoacyl-ACP synthase</fullName>
    </submittedName>
</protein>
<dbReference type="NCBIfam" id="NF006618">
    <property type="entry name" value="PRK09185.1"/>
    <property type="match status" value="1"/>
</dbReference>
<evidence type="ECO:0000313" key="6">
    <source>
        <dbReference type="EMBL" id="KFZ37695.1"/>
    </source>
</evidence>
<feature type="domain" description="Ketosynthase family 3 (KS3)" evidence="5">
    <location>
        <begin position="1"/>
        <end position="392"/>
    </location>
</feature>
<dbReference type="SMART" id="SM00825">
    <property type="entry name" value="PKS_KS"/>
    <property type="match status" value="1"/>
</dbReference>
<dbReference type="UniPathway" id="UPA00094"/>
<dbReference type="OrthoDB" id="9808669at2"/>
<evidence type="ECO:0000256" key="4">
    <source>
        <dbReference type="RuleBase" id="RU003694"/>
    </source>
</evidence>
<sequence>MTIAITHAGFCTPLGIEPPTILQALLDGDDTHMVRRDNLLFDRSAIVGEVTVELGEFPAALRQYDCRNNALMLRALASILSAIEQAKKSYGADRIGVVIGTSTSGIAKGEQALKYHRQHGVFPDDYHYVQQELGSSALFLRDYLALRGPAYTVSTACSSSAKVFACGQRLLNSGLCDMVIVGGVDSLSQLTLNGFDALESIDDERCNPFSRQRQGINIGEGAVLFTLERGDGPVLLAGCGESADAHHISAPHPQGDGAVRAMQAALTQAGLQPTQIDYVNLHGTATVQNDAMESRAMMRVFAEQPPLCSSTKPLTGHALGAAGAIEAGFCWLLLSDINVDLGLPLHRWDGERDDTLPELPLVTATSRPAQLQHLMSNSFAFGGSNACLIFSRGVSNE</sequence>
<dbReference type="Proteomes" id="UP000029264">
    <property type="component" value="Unassembled WGS sequence"/>
</dbReference>
<dbReference type="eggNOG" id="COG0304">
    <property type="taxonomic scope" value="Bacteria"/>
</dbReference>
<evidence type="ECO:0000256" key="3">
    <source>
        <dbReference type="ARBA" id="ARBA00022679"/>
    </source>
</evidence>